<accession>A0A0H3ZX62</accession>
<dbReference type="Gene3D" id="2.60.40.2500">
    <property type="match status" value="1"/>
</dbReference>
<protein>
    <submittedName>
        <fullName evidence="4">Forms the bulk of type IV secretion complex thatspans outer membrane and periplasm (VirB9)</fullName>
    </submittedName>
</protein>
<evidence type="ECO:0000313" key="4">
    <source>
        <dbReference type="EMBL" id="AKN40885.1"/>
    </source>
</evidence>
<dbReference type="Pfam" id="PF03524">
    <property type="entry name" value="CagX"/>
    <property type="match status" value="1"/>
</dbReference>
<evidence type="ECO:0000256" key="1">
    <source>
        <dbReference type="ARBA" id="ARBA00006135"/>
    </source>
</evidence>
<name>A0A0H3ZX62_9VIBR</name>
<feature type="chain" id="PRO_5005204563" evidence="3">
    <location>
        <begin position="19"/>
        <end position="252"/>
    </location>
</feature>
<sequence>MKPLIVSLACVVAFSSQALTLPTYQGKDQRIVYAKYDPSDVIAIRTKVGIATLIQLDKNETISGEHSGLGMGDAAAWGFNVRGNNIFFKPQAEQPNTNLTIVSDAGRTYAFELFTSKRPFYVVKMQYPTPKKANTQAAKAPCTNGKYNFRYAKWGDDELAPEYAWDDGRFTCMKFSKNAELPVIYQINADGKESLVNYHIERDTVVIHSVADEYRLRLGQRVLGIHSHFVEFAGYNQKASSIQATRVIKEAE</sequence>
<dbReference type="AlphaFoldDB" id="A0A0H3ZX62"/>
<dbReference type="CDD" id="cd06911">
    <property type="entry name" value="VirB9_CagX_TrbG"/>
    <property type="match status" value="1"/>
</dbReference>
<dbReference type="EMBL" id="KP795710">
    <property type="protein sequence ID" value="AKN40885.1"/>
    <property type="molecule type" value="Genomic_DNA"/>
</dbReference>
<feature type="signal peptide" evidence="3">
    <location>
        <begin position="1"/>
        <end position="18"/>
    </location>
</feature>
<reference evidence="4" key="1">
    <citation type="journal article" date="2015" name="MBio">
        <title>Eco-Evolutionary Dynamics of Episomes among Ecologically Cohesive Bacterial Populations.</title>
        <authorList>
            <person name="Xue H."/>
            <person name="Cordero O.X."/>
            <person name="Camas F.M."/>
            <person name="Trimble W."/>
            <person name="Meyer F."/>
            <person name="Guglielmini J."/>
            <person name="Rocha E.P."/>
            <person name="Polz M.F."/>
        </authorList>
    </citation>
    <scope>NUCLEOTIDE SEQUENCE</scope>
    <source>
        <strain evidence="4">FF_273</strain>
    </source>
</reference>
<dbReference type="InterPro" id="IPR033645">
    <property type="entry name" value="VirB9/CagX/TrbG_C"/>
</dbReference>
<comment type="similarity">
    <text evidence="1">Belongs to the TrbG/VirB9 family.</text>
</comment>
<organism evidence="4">
    <name type="scientific">Vibrio sp. FF_273</name>
    <dbReference type="NCBI Taxonomy" id="1652830"/>
    <lineage>
        <taxon>Bacteria</taxon>
        <taxon>Pseudomonadati</taxon>
        <taxon>Pseudomonadota</taxon>
        <taxon>Gammaproteobacteria</taxon>
        <taxon>Vibrionales</taxon>
        <taxon>Vibrionaceae</taxon>
        <taxon>Vibrio</taxon>
    </lineage>
</organism>
<dbReference type="InterPro" id="IPR010258">
    <property type="entry name" value="Conjugal_tfr_TrbG/VirB9/CagX"/>
</dbReference>
<dbReference type="InterPro" id="IPR038161">
    <property type="entry name" value="VirB9/CagX/TrbG_C_sf"/>
</dbReference>
<evidence type="ECO:0000256" key="2">
    <source>
        <dbReference type="ARBA" id="ARBA00022729"/>
    </source>
</evidence>
<evidence type="ECO:0000256" key="3">
    <source>
        <dbReference type="SAM" id="SignalP"/>
    </source>
</evidence>
<keyword evidence="2 3" id="KW-0732">Signal</keyword>
<proteinExistence type="inferred from homology"/>